<dbReference type="PANTHER" id="PTHR40393">
    <property type="entry name" value="LYSINE BIOSYNTHESIS PROTEIN-RELATED-RELATED"/>
    <property type="match status" value="1"/>
</dbReference>
<evidence type="ECO:0000313" key="2">
    <source>
        <dbReference type="Proteomes" id="UP000608850"/>
    </source>
</evidence>
<proteinExistence type="predicted"/>
<keyword evidence="2" id="KW-1185">Reference proteome</keyword>
<gene>
    <name evidence="1" type="ORF">GCM10009021_11860</name>
</gene>
<sequence>MSECPECGSELELSESVETGEIVDCGTCGAELEVTGEDPVTLDLAPELDEDWGE</sequence>
<evidence type="ECO:0000313" key="1">
    <source>
        <dbReference type="EMBL" id="GGN13295.1"/>
    </source>
</evidence>
<dbReference type="AlphaFoldDB" id="A0A830G9A5"/>
<comment type="caution">
    <text evidence="1">The sequence shown here is derived from an EMBL/GenBank/DDBJ whole genome shotgun (WGS) entry which is preliminary data.</text>
</comment>
<dbReference type="Pfam" id="PF21344">
    <property type="entry name" value="Zn_ribbon_LysW"/>
    <property type="match status" value="1"/>
</dbReference>
<protein>
    <submittedName>
        <fullName evidence="1">Lysine biosynthesis protein LysW</fullName>
    </submittedName>
</protein>
<dbReference type="RefSeq" id="WP_188877710.1">
    <property type="nucleotide sequence ID" value="NZ_BMOQ01000003.1"/>
</dbReference>
<dbReference type="Proteomes" id="UP000608850">
    <property type="component" value="Unassembled WGS sequence"/>
</dbReference>
<accession>A0A830G9A5</accession>
<dbReference type="PANTHER" id="PTHR40393:SF1">
    <property type="entry name" value="LYSINE BIOSYNTHESIS PROTEIN-RELATED"/>
    <property type="match status" value="1"/>
</dbReference>
<organism evidence="1 2">
    <name type="scientific">Halarchaeum nitratireducens</name>
    <dbReference type="NCBI Taxonomy" id="489913"/>
    <lineage>
        <taxon>Archaea</taxon>
        <taxon>Methanobacteriati</taxon>
        <taxon>Methanobacteriota</taxon>
        <taxon>Stenosarchaea group</taxon>
        <taxon>Halobacteria</taxon>
        <taxon>Halobacteriales</taxon>
        <taxon>Halobacteriaceae</taxon>
    </lineage>
</organism>
<reference evidence="1 2" key="1">
    <citation type="journal article" date="2019" name="Int. J. Syst. Evol. Microbiol.">
        <title>The Global Catalogue of Microorganisms (GCM) 10K type strain sequencing project: providing services to taxonomists for standard genome sequencing and annotation.</title>
        <authorList>
            <consortium name="The Broad Institute Genomics Platform"/>
            <consortium name="The Broad Institute Genome Sequencing Center for Infectious Disease"/>
            <person name="Wu L."/>
            <person name="Ma J."/>
        </authorList>
    </citation>
    <scope>NUCLEOTIDE SEQUENCE [LARGE SCALE GENOMIC DNA]</scope>
    <source>
        <strain evidence="1 2">JCM 16331</strain>
    </source>
</reference>
<dbReference type="EMBL" id="BMOQ01000003">
    <property type="protein sequence ID" value="GGN13295.1"/>
    <property type="molecule type" value="Genomic_DNA"/>
</dbReference>
<name>A0A830G9A5_9EURY</name>
<dbReference type="InterPro" id="IPR005906">
    <property type="entry name" value="LysW"/>
</dbReference>
<dbReference type="OrthoDB" id="159847at2157"/>
<dbReference type="Gene3D" id="2.20.28.160">
    <property type="match status" value="1"/>
</dbReference>
<dbReference type="NCBIfam" id="TIGR01206">
    <property type="entry name" value="lysW"/>
    <property type="match status" value="1"/>
</dbReference>